<evidence type="ECO:0000256" key="2">
    <source>
        <dbReference type="ARBA" id="ARBA00022840"/>
    </source>
</evidence>
<keyword evidence="5" id="KW-1185">Reference proteome</keyword>
<dbReference type="Proteomes" id="UP000658320">
    <property type="component" value="Unassembled WGS sequence"/>
</dbReference>
<dbReference type="RefSeq" id="WP_189942296.1">
    <property type="nucleotide sequence ID" value="NZ_BMSX01000022.1"/>
</dbReference>
<reference evidence="4" key="1">
    <citation type="journal article" date="2014" name="Int. J. Syst. Evol. Microbiol.">
        <title>Complete genome sequence of Corynebacterium casei LMG S-19264T (=DSM 44701T), isolated from a smear-ripened cheese.</title>
        <authorList>
            <consortium name="US DOE Joint Genome Institute (JGI-PGF)"/>
            <person name="Walter F."/>
            <person name="Albersmeier A."/>
            <person name="Kalinowski J."/>
            <person name="Ruckert C."/>
        </authorList>
    </citation>
    <scope>NUCLEOTIDE SEQUENCE</scope>
    <source>
        <strain evidence="4">JCM 4346</strain>
    </source>
</reference>
<sequence>MRNVALAPPAASPLTGGLADSLFEAAARTPALPVLARRSAGSDGWEEVTAVELRDEVVDLAKGLIASGISPGHRVAIMARTRYEWSVLSYALWAVGAEVVPVYPTSSREQVEWILRDSGCVGVVVEDEQSVMTVGSVCAGLTSLRHVWQLDAGALEDLARLGEPIPVTTVDSLRRIVMPDSTAVIAYTSGTSGRPLGCALSHRSLAAPCDTLLAGWRHTAAPPGQQPSVLAFLPFSHVYGLMIQGLCIRGGILMGHEPDLSAAALAEALRTFRPTYLYAVPSVFEKIYKNFLRTAQQAGRGAVFERAAETARDFAAAVERQRLGRGSGPGFDLRLQHALFERTVYRRLRAALGGRVHRATSGGSPLHRDLSLFYEGIGIYVHDGYGLTETSGGITMQPLGREKSGTVGQALPGTEIRVADDGEILVRGPSVFQGYVNDDAATRAALRGGWLATGDLGSLDSDGYLTITGRKKDVIITSSGKSVAPTALEQRLRLHPLVHQAVVVGDNRPCVGALITLDPDFLAHWRGGLSIQGDTPSREAREENALRDEIGRAVAAANSSVSRSESIRCFRILPEQFDQSNGLLTPSMKLRRDSIVQHYAAEIDAMYQARARLPRQSIHEEVLSWDDADDVFR</sequence>
<dbReference type="SUPFAM" id="SSF56801">
    <property type="entry name" value="Acetyl-CoA synthetase-like"/>
    <property type="match status" value="1"/>
</dbReference>
<dbReference type="AlphaFoldDB" id="A0A918FKB3"/>
<dbReference type="InterPro" id="IPR000873">
    <property type="entry name" value="AMP-dep_synth/lig_dom"/>
</dbReference>
<dbReference type="CDD" id="cd05907">
    <property type="entry name" value="VL_LC_FACS_like"/>
    <property type="match status" value="1"/>
</dbReference>
<dbReference type="Pfam" id="PF00501">
    <property type="entry name" value="AMP-binding"/>
    <property type="match status" value="1"/>
</dbReference>
<proteinExistence type="predicted"/>
<keyword evidence="1" id="KW-0547">Nucleotide-binding</keyword>
<accession>A0A918FKB3</accession>
<evidence type="ECO:0000256" key="1">
    <source>
        <dbReference type="ARBA" id="ARBA00022741"/>
    </source>
</evidence>
<dbReference type="GO" id="GO:0004467">
    <property type="term" value="F:long-chain fatty acid-CoA ligase activity"/>
    <property type="evidence" value="ECO:0007669"/>
    <property type="project" value="TreeGrafter"/>
</dbReference>
<dbReference type="InterPro" id="IPR042099">
    <property type="entry name" value="ANL_N_sf"/>
</dbReference>
<dbReference type="Pfam" id="PF23562">
    <property type="entry name" value="AMP-binding_C_3"/>
    <property type="match status" value="1"/>
</dbReference>
<evidence type="ECO:0000313" key="5">
    <source>
        <dbReference type="Proteomes" id="UP000658320"/>
    </source>
</evidence>
<dbReference type="Gene3D" id="3.40.50.12780">
    <property type="entry name" value="N-terminal domain of ligase-like"/>
    <property type="match status" value="1"/>
</dbReference>
<dbReference type="PANTHER" id="PTHR43272">
    <property type="entry name" value="LONG-CHAIN-FATTY-ACID--COA LIGASE"/>
    <property type="match status" value="1"/>
</dbReference>
<organism evidence="4 5">
    <name type="scientific">Streptomyces aurantiogriseus</name>
    <dbReference type="NCBI Taxonomy" id="66870"/>
    <lineage>
        <taxon>Bacteria</taxon>
        <taxon>Bacillati</taxon>
        <taxon>Actinomycetota</taxon>
        <taxon>Actinomycetes</taxon>
        <taxon>Kitasatosporales</taxon>
        <taxon>Streptomycetaceae</taxon>
        <taxon>Streptomyces</taxon>
    </lineage>
</organism>
<dbReference type="PANTHER" id="PTHR43272:SF33">
    <property type="entry name" value="AMP-BINDING DOMAIN-CONTAINING PROTEIN-RELATED"/>
    <property type="match status" value="1"/>
</dbReference>
<feature type="domain" description="AMP-dependent synthetase/ligase" evidence="3">
    <location>
        <begin position="23"/>
        <end position="435"/>
    </location>
</feature>
<comment type="caution">
    <text evidence="4">The sequence shown here is derived from an EMBL/GenBank/DDBJ whole genome shotgun (WGS) entry which is preliminary data.</text>
</comment>
<dbReference type="GO" id="GO:0005524">
    <property type="term" value="F:ATP binding"/>
    <property type="evidence" value="ECO:0007669"/>
    <property type="project" value="UniProtKB-KW"/>
</dbReference>
<dbReference type="GO" id="GO:0016020">
    <property type="term" value="C:membrane"/>
    <property type="evidence" value="ECO:0007669"/>
    <property type="project" value="TreeGrafter"/>
</dbReference>
<keyword evidence="2" id="KW-0067">ATP-binding</keyword>
<protein>
    <submittedName>
        <fullName evidence="4">Long-chain acyl-CoA synthetase</fullName>
    </submittedName>
</protein>
<dbReference type="EMBL" id="BMSX01000022">
    <property type="protein sequence ID" value="GGR45653.1"/>
    <property type="molecule type" value="Genomic_DNA"/>
</dbReference>
<name>A0A918FKB3_9ACTN</name>
<reference evidence="4" key="2">
    <citation type="submission" date="2020-09" db="EMBL/GenBank/DDBJ databases">
        <authorList>
            <person name="Sun Q."/>
            <person name="Ohkuma M."/>
        </authorList>
    </citation>
    <scope>NUCLEOTIDE SEQUENCE</scope>
    <source>
        <strain evidence="4">JCM 4346</strain>
    </source>
</reference>
<gene>
    <name evidence="4" type="ORF">GCM10010251_73170</name>
</gene>
<evidence type="ECO:0000313" key="4">
    <source>
        <dbReference type="EMBL" id="GGR45653.1"/>
    </source>
</evidence>
<evidence type="ECO:0000259" key="3">
    <source>
        <dbReference type="Pfam" id="PF00501"/>
    </source>
</evidence>